<dbReference type="Proteomes" id="UP000515159">
    <property type="component" value="Chromosome 1"/>
</dbReference>
<dbReference type="PANTHER" id="PTHR46185">
    <property type="entry name" value="GLUTAREDOXIN-1"/>
    <property type="match status" value="1"/>
</dbReference>
<dbReference type="GeneID" id="117346383"/>
<evidence type="ECO:0000256" key="1">
    <source>
        <dbReference type="ARBA" id="ARBA00002549"/>
    </source>
</evidence>
<evidence type="ECO:0000256" key="7">
    <source>
        <dbReference type="ARBA" id="ARBA00023284"/>
    </source>
</evidence>
<dbReference type="InterPro" id="IPR047185">
    <property type="entry name" value="GLRX1"/>
</dbReference>
<dbReference type="InterPro" id="IPR011767">
    <property type="entry name" value="GLR_AS"/>
</dbReference>
<dbReference type="SUPFAM" id="SSF52833">
    <property type="entry name" value="Thioredoxin-like"/>
    <property type="match status" value="1"/>
</dbReference>
<dbReference type="InterPro" id="IPR002109">
    <property type="entry name" value="Glutaredoxin"/>
</dbReference>
<evidence type="ECO:0000256" key="6">
    <source>
        <dbReference type="ARBA" id="ARBA00023157"/>
    </source>
</evidence>
<dbReference type="PROSITE" id="PS00195">
    <property type="entry name" value="GLUTAREDOXIN_1"/>
    <property type="match status" value="1"/>
</dbReference>
<sequence length="105" mass="11613">MAQSFVVAKIQKDKVCVFIKPTCPYCISAKDILSNFNFKSGHLEFIDISSLPLMHEIQQYFLQTTGQRTVPRVYIGEKCIGGCSDLTSLKNSGHLEGMLQAIGAL</sequence>
<dbReference type="PANTHER" id="PTHR46185:SF1">
    <property type="entry name" value="GLUTAREDOXIN-1"/>
    <property type="match status" value="1"/>
</dbReference>
<evidence type="ECO:0000256" key="5">
    <source>
        <dbReference type="ARBA" id="ARBA00022982"/>
    </source>
</evidence>
<comment type="function">
    <text evidence="1">Has a glutathione-disulfide oxidoreductase activity in the presence of NADPH and glutathione reductase. Reduces low molecular weight disulfides and proteins.</text>
</comment>
<dbReference type="AlphaFoldDB" id="A0A6P8NSB3"/>
<dbReference type="RefSeq" id="XP_033771795.1">
    <property type="nucleotide sequence ID" value="XM_033915904.1"/>
</dbReference>
<dbReference type="FunCoup" id="A0A6P8NSB3">
    <property type="interactions" value="446"/>
</dbReference>
<evidence type="ECO:0000259" key="8">
    <source>
        <dbReference type="Pfam" id="PF00462"/>
    </source>
</evidence>
<dbReference type="Gene3D" id="3.40.30.10">
    <property type="entry name" value="Glutaredoxin"/>
    <property type="match status" value="1"/>
</dbReference>
<dbReference type="CDD" id="cd03419">
    <property type="entry name" value="GRX_GRXh_1_2_like"/>
    <property type="match status" value="1"/>
</dbReference>
<reference evidence="10" key="1">
    <citation type="submission" date="2025-08" db="UniProtKB">
        <authorList>
            <consortium name="RefSeq"/>
        </authorList>
    </citation>
    <scope>IDENTIFICATION</scope>
</reference>
<comment type="similarity">
    <text evidence="2">Belongs to the glutaredoxin family.</text>
</comment>
<name>A0A6P8NSB3_GEOSA</name>
<dbReference type="OrthoDB" id="418495at2759"/>
<dbReference type="InterPro" id="IPR014025">
    <property type="entry name" value="Glutaredoxin_subgr"/>
</dbReference>
<dbReference type="Pfam" id="PF00462">
    <property type="entry name" value="Glutaredoxin"/>
    <property type="match status" value="1"/>
</dbReference>
<evidence type="ECO:0000313" key="9">
    <source>
        <dbReference type="Proteomes" id="UP000515159"/>
    </source>
</evidence>
<feature type="domain" description="Glutaredoxin" evidence="8">
    <location>
        <begin position="15"/>
        <end position="80"/>
    </location>
</feature>
<dbReference type="InterPro" id="IPR036249">
    <property type="entry name" value="Thioredoxin-like_sf"/>
</dbReference>
<evidence type="ECO:0000313" key="10">
    <source>
        <dbReference type="RefSeq" id="XP_033771795.1"/>
    </source>
</evidence>
<dbReference type="InParanoid" id="A0A6P8NSB3"/>
<evidence type="ECO:0000256" key="2">
    <source>
        <dbReference type="ARBA" id="ARBA00007787"/>
    </source>
</evidence>
<dbReference type="PRINTS" id="PR00160">
    <property type="entry name" value="GLUTAREDOXIN"/>
</dbReference>
<keyword evidence="9" id="KW-1185">Reference proteome</keyword>
<organism evidence="9 10">
    <name type="scientific">Geotrypetes seraphini</name>
    <name type="common">Gaboon caecilian</name>
    <name type="synonym">Caecilia seraphini</name>
    <dbReference type="NCBI Taxonomy" id="260995"/>
    <lineage>
        <taxon>Eukaryota</taxon>
        <taxon>Metazoa</taxon>
        <taxon>Chordata</taxon>
        <taxon>Craniata</taxon>
        <taxon>Vertebrata</taxon>
        <taxon>Euteleostomi</taxon>
        <taxon>Amphibia</taxon>
        <taxon>Gymnophiona</taxon>
        <taxon>Geotrypetes</taxon>
    </lineage>
</organism>
<dbReference type="NCBIfam" id="TIGR02180">
    <property type="entry name" value="GRX_euk"/>
    <property type="match status" value="1"/>
</dbReference>
<protein>
    <recommendedName>
        <fullName evidence="3">Glutaredoxin-1</fullName>
    </recommendedName>
</protein>
<dbReference type="KEGG" id="gsh:117346383"/>
<keyword evidence="7" id="KW-0676">Redox-active center</keyword>
<dbReference type="GO" id="GO:0015038">
    <property type="term" value="F:glutathione disulfide oxidoreductase activity"/>
    <property type="evidence" value="ECO:0007669"/>
    <property type="project" value="TreeGrafter"/>
</dbReference>
<keyword evidence="6" id="KW-1015">Disulfide bond</keyword>
<dbReference type="GO" id="GO:0005739">
    <property type="term" value="C:mitochondrion"/>
    <property type="evidence" value="ECO:0007669"/>
    <property type="project" value="TreeGrafter"/>
</dbReference>
<proteinExistence type="inferred from homology"/>
<gene>
    <name evidence="10" type="primary">GLRX</name>
</gene>
<keyword evidence="4" id="KW-0813">Transport</keyword>
<dbReference type="PROSITE" id="PS51354">
    <property type="entry name" value="GLUTAREDOXIN_2"/>
    <property type="match status" value="1"/>
</dbReference>
<keyword evidence="5" id="KW-0249">Electron transport</keyword>
<dbReference type="InterPro" id="IPR011899">
    <property type="entry name" value="Glutaredoxin_euk/vir"/>
</dbReference>
<evidence type="ECO:0000256" key="3">
    <source>
        <dbReference type="ARBA" id="ARBA00013662"/>
    </source>
</evidence>
<dbReference type="CTD" id="2745"/>
<evidence type="ECO:0000256" key="4">
    <source>
        <dbReference type="ARBA" id="ARBA00022448"/>
    </source>
</evidence>
<accession>A0A6P8NSB3</accession>